<dbReference type="RefSeq" id="WP_090206438.1">
    <property type="nucleotide sequence ID" value="NZ_FOZM01000001.1"/>
</dbReference>
<keyword evidence="7" id="KW-1185">Reference proteome</keyword>
<dbReference type="EMBL" id="FOZM01000001">
    <property type="protein sequence ID" value="SFS14600.1"/>
    <property type="molecule type" value="Genomic_DNA"/>
</dbReference>
<evidence type="ECO:0000256" key="2">
    <source>
        <dbReference type="ARBA" id="ARBA00022801"/>
    </source>
</evidence>
<dbReference type="GO" id="GO:0004112">
    <property type="term" value="F:cyclic-nucleotide phosphodiesterase activity"/>
    <property type="evidence" value="ECO:0007669"/>
    <property type="project" value="InterPro"/>
</dbReference>
<dbReference type="SUPFAM" id="SSF56300">
    <property type="entry name" value="Metallo-dependent phosphatases"/>
    <property type="match status" value="1"/>
</dbReference>
<dbReference type="STRING" id="1123755.SAMN05444714_1721"/>
<keyword evidence="1" id="KW-0479">Metal-binding</keyword>
<evidence type="ECO:0000256" key="4">
    <source>
        <dbReference type="ARBA" id="ARBA00025742"/>
    </source>
</evidence>
<dbReference type="InterPro" id="IPR029052">
    <property type="entry name" value="Metallo-depent_PP-like"/>
</dbReference>
<feature type="domain" description="Calcineurin-like phosphoesterase" evidence="5">
    <location>
        <begin position="3"/>
        <end position="198"/>
    </location>
</feature>
<dbReference type="InterPro" id="IPR050884">
    <property type="entry name" value="CNP_phosphodiesterase-III"/>
</dbReference>
<dbReference type="Proteomes" id="UP000198926">
    <property type="component" value="Unassembled WGS sequence"/>
</dbReference>
<evidence type="ECO:0000313" key="6">
    <source>
        <dbReference type="EMBL" id="SFS14600.1"/>
    </source>
</evidence>
<comment type="similarity">
    <text evidence="4">Belongs to the cyclic nucleotide phosphodiesterase class-III family.</text>
</comment>
<protein>
    <submittedName>
        <fullName evidence="6">3',5'-cyclic AMP phosphodiesterase CpdA</fullName>
    </submittedName>
</protein>
<gene>
    <name evidence="6" type="ORF">SAMN05444714_1721</name>
</gene>
<evidence type="ECO:0000256" key="3">
    <source>
        <dbReference type="ARBA" id="ARBA00023004"/>
    </source>
</evidence>
<dbReference type="PANTHER" id="PTHR42988:SF2">
    <property type="entry name" value="CYCLIC NUCLEOTIDE PHOSPHODIESTERASE CBUA0032-RELATED"/>
    <property type="match status" value="1"/>
</dbReference>
<organism evidence="6 7">
    <name type="scientific">Yoonia litorea</name>
    <dbReference type="NCBI Taxonomy" id="1123755"/>
    <lineage>
        <taxon>Bacteria</taxon>
        <taxon>Pseudomonadati</taxon>
        <taxon>Pseudomonadota</taxon>
        <taxon>Alphaproteobacteria</taxon>
        <taxon>Rhodobacterales</taxon>
        <taxon>Paracoccaceae</taxon>
        <taxon>Yoonia</taxon>
    </lineage>
</organism>
<evidence type="ECO:0000259" key="5">
    <source>
        <dbReference type="Pfam" id="PF00149"/>
    </source>
</evidence>
<dbReference type="PANTHER" id="PTHR42988">
    <property type="entry name" value="PHOSPHOHYDROLASE"/>
    <property type="match status" value="1"/>
</dbReference>
<dbReference type="GO" id="GO:0046872">
    <property type="term" value="F:metal ion binding"/>
    <property type="evidence" value="ECO:0007669"/>
    <property type="project" value="UniProtKB-KW"/>
</dbReference>
<dbReference type="Pfam" id="PF00149">
    <property type="entry name" value="Metallophos"/>
    <property type="match status" value="1"/>
</dbReference>
<evidence type="ECO:0000313" key="7">
    <source>
        <dbReference type="Proteomes" id="UP000198926"/>
    </source>
</evidence>
<accession>A0A1I6MFW8</accession>
<evidence type="ECO:0000256" key="1">
    <source>
        <dbReference type="ARBA" id="ARBA00022723"/>
    </source>
</evidence>
<name>A0A1I6MFW8_9RHOB</name>
<dbReference type="Gene3D" id="3.60.21.10">
    <property type="match status" value="1"/>
</dbReference>
<dbReference type="CDD" id="cd07402">
    <property type="entry name" value="MPP_GpdQ"/>
    <property type="match status" value="1"/>
</dbReference>
<proteinExistence type="inferred from homology"/>
<dbReference type="OrthoDB" id="651281at2"/>
<reference evidence="6 7" key="1">
    <citation type="submission" date="2016-10" db="EMBL/GenBank/DDBJ databases">
        <authorList>
            <person name="de Groot N.N."/>
        </authorList>
    </citation>
    <scope>NUCLEOTIDE SEQUENCE [LARGE SCALE GENOMIC DNA]</scope>
    <source>
        <strain evidence="6 7">DSM 29433</strain>
    </source>
</reference>
<dbReference type="InterPro" id="IPR004843">
    <property type="entry name" value="Calcineurin-like_PHP"/>
</dbReference>
<dbReference type="AlphaFoldDB" id="A0A1I6MFW8"/>
<sequence>MQKLLFVSDPHITIDGETIIGLDPAERLKAILEAAITAHADAEALVLLGDLTHHGAPAEYARLQSVLAGVPIPIIPMMGNHDRRQAFIELFPETPLADGFVQQVRDFGQTRLITLDSLDGPPYRDGHHAGRLCPTRLEFLETALATRGDKYAIVCVHHPPFATGITGMDSIRLAEGSAFLDLLASYGKLHLICGHIHRTMSGSTRGVPWSMFKSPCHQGLLAFDDPNSHLSSNEPGAYGLALLSGDGVVIHSEDVGLTGRQVFGGYAVADHP</sequence>
<dbReference type="InterPro" id="IPR026575">
    <property type="entry name" value="GpdQ/CpdA-like"/>
</dbReference>
<keyword evidence="2" id="KW-0378">Hydrolase</keyword>
<keyword evidence="3" id="KW-0408">Iron</keyword>